<dbReference type="InterPro" id="IPR029058">
    <property type="entry name" value="AB_hydrolase_fold"/>
</dbReference>
<dbReference type="InterPro" id="IPR050309">
    <property type="entry name" value="Type-B_Carboxylest/Lipase"/>
</dbReference>
<dbReference type="RefSeq" id="WP_005152933.1">
    <property type="nucleotide sequence ID" value="NZ_ANMG01000010.1"/>
</dbReference>
<sequence>MSKRPRARVATGLVEGEAGDGIFAFRGIPFAAPPVGANRFTEPRPASPWDGVRDVAGFGTAPPGPQAPTTDDEWLTLAVWTPELGAAGLPVIVWITGGAYLQCTTANPHFDGARLAGGGAVVVSVNYRVGAEGWAHVDGHPDNRGLLDQIAALRWVKDNIEAFGGDPGNVTVYGQSAGAGSCAALLVMPRAAGLFERAILQSLPGTYFTPELAADVTRHIRAEAGVRELADVDPPRLLAAVMAVSERMDSRWGPVAHTPTPFSPVVDGEILPVDPWEGLASGRANRVPMLLGHTRDDARMLAARLGPAEDAAVEELIGALVPTVDADRYRAEFPGLDAAGLREIALGDWLLRMPTLRLAEAAQAGGSPVWFSELFWGYGPEGACHMLDASLVFGTTDVNGEVTAAGPAVVEQHRVLSELMRAEYLAFAATGDPGWARFEPRELATRIYDVAPSVRRYPEERSAAVWRDHRFGVVDLARIDA</sequence>
<dbReference type="EMBL" id="MUXN01000002">
    <property type="protein sequence ID" value="OOC08048.1"/>
    <property type="molecule type" value="Genomic_DNA"/>
</dbReference>
<dbReference type="InterPro" id="IPR019826">
    <property type="entry name" value="Carboxylesterase_B_AS"/>
</dbReference>
<proteinExistence type="inferred from homology"/>
<reference evidence="6 8" key="2">
    <citation type="submission" date="2017-02" db="EMBL/GenBank/DDBJ databases">
        <title>Amycolatopsis azurea DSM 43854 draft genome.</title>
        <authorList>
            <person name="Mayilraj S."/>
        </authorList>
    </citation>
    <scope>NUCLEOTIDE SEQUENCE [LARGE SCALE GENOMIC DNA]</scope>
    <source>
        <strain evidence="6 8">DSM 43854</strain>
    </source>
</reference>
<evidence type="ECO:0000313" key="8">
    <source>
        <dbReference type="Proteomes" id="UP000188551"/>
    </source>
</evidence>
<comment type="similarity">
    <text evidence="1 3">Belongs to the type-B carboxylesterase/lipase family.</text>
</comment>
<dbReference type="EMBL" id="ANMG01000010">
    <property type="protein sequence ID" value="EMD28611.1"/>
    <property type="molecule type" value="Genomic_DNA"/>
</dbReference>
<dbReference type="Gene3D" id="3.40.50.1820">
    <property type="entry name" value="alpha/beta hydrolase"/>
    <property type="match status" value="1"/>
</dbReference>
<name>M2QPK3_9PSEU</name>
<evidence type="ECO:0000256" key="1">
    <source>
        <dbReference type="ARBA" id="ARBA00005964"/>
    </source>
</evidence>
<reference evidence="5 7" key="1">
    <citation type="submission" date="2012-10" db="EMBL/GenBank/DDBJ databases">
        <title>Genome assembly of Amycolatopsis azurea DSM 43854.</title>
        <authorList>
            <person name="Khatri I."/>
            <person name="Kaur I."/>
            <person name="Subramanian S."/>
            <person name="Mayilraj S."/>
        </authorList>
    </citation>
    <scope>NUCLEOTIDE SEQUENCE [LARGE SCALE GENOMIC DNA]</scope>
    <source>
        <strain evidence="5 7">DSM 43854</strain>
    </source>
</reference>
<dbReference type="Pfam" id="PF00135">
    <property type="entry name" value="COesterase"/>
    <property type="match status" value="1"/>
</dbReference>
<dbReference type="PATRIC" id="fig|1238180.3.peg.1593"/>
<evidence type="ECO:0000313" key="6">
    <source>
        <dbReference type="EMBL" id="OOC08048.1"/>
    </source>
</evidence>
<dbReference type="PROSITE" id="PS00122">
    <property type="entry name" value="CARBOXYLESTERASE_B_1"/>
    <property type="match status" value="1"/>
</dbReference>
<gene>
    <name evidence="6" type="ORF">B0293_03965</name>
    <name evidence="5" type="ORF">C791_0235</name>
</gene>
<accession>M2QPK3</accession>
<evidence type="ECO:0000256" key="3">
    <source>
        <dbReference type="RuleBase" id="RU361235"/>
    </source>
</evidence>
<organism evidence="5 7">
    <name type="scientific">Amycolatopsis azurea DSM 43854</name>
    <dbReference type="NCBI Taxonomy" id="1238180"/>
    <lineage>
        <taxon>Bacteria</taxon>
        <taxon>Bacillati</taxon>
        <taxon>Actinomycetota</taxon>
        <taxon>Actinomycetes</taxon>
        <taxon>Pseudonocardiales</taxon>
        <taxon>Pseudonocardiaceae</taxon>
        <taxon>Amycolatopsis</taxon>
    </lineage>
</organism>
<keyword evidence="8" id="KW-1185">Reference proteome</keyword>
<dbReference type="Proteomes" id="UP000014137">
    <property type="component" value="Unassembled WGS sequence"/>
</dbReference>
<dbReference type="EC" id="3.1.1.-" evidence="3"/>
<evidence type="ECO:0000313" key="7">
    <source>
        <dbReference type="Proteomes" id="UP000014137"/>
    </source>
</evidence>
<dbReference type="SUPFAM" id="SSF53474">
    <property type="entry name" value="alpha/beta-Hydrolases"/>
    <property type="match status" value="1"/>
</dbReference>
<comment type="caution">
    <text evidence="5">The sequence shown here is derived from an EMBL/GenBank/DDBJ whole genome shotgun (WGS) entry which is preliminary data.</text>
</comment>
<dbReference type="InterPro" id="IPR002018">
    <property type="entry name" value="CarbesteraseB"/>
</dbReference>
<dbReference type="AlphaFoldDB" id="M2QPK3"/>
<dbReference type="Proteomes" id="UP000188551">
    <property type="component" value="Unassembled WGS sequence"/>
</dbReference>
<dbReference type="PANTHER" id="PTHR11559">
    <property type="entry name" value="CARBOXYLESTERASE"/>
    <property type="match status" value="1"/>
</dbReference>
<dbReference type="ESTHER" id="9pseu-m2qpk3">
    <property type="family name" value="Carb_B_Bacteria"/>
</dbReference>
<evidence type="ECO:0000259" key="4">
    <source>
        <dbReference type="Pfam" id="PF00135"/>
    </source>
</evidence>
<protein>
    <recommendedName>
        <fullName evidence="3">Carboxylic ester hydrolase</fullName>
        <ecNumber evidence="3">3.1.1.-</ecNumber>
    </recommendedName>
</protein>
<dbReference type="OrthoDB" id="4308422at2"/>
<keyword evidence="2 3" id="KW-0378">Hydrolase</keyword>
<dbReference type="GO" id="GO:0016787">
    <property type="term" value="F:hydrolase activity"/>
    <property type="evidence" value="ECO:0007669"/>
    <property type="project" value="UniProtKB-KW"/>
</dbReference>
<evidence type="ECO:0000313" key="5">
    <source>
        <dbReference type="EMBL" id="EMD28611.1"/>
    </source>
</evidence>
<feature type="domain" description="Carboxylesterase type B" evidence="4">
    <location>
        <begin position="6"/>
        <end position="311"/>
    </location>
</feature>
<evidence type="ECO:0000256" key="2">
    <source>
        <dbReference type="ARBA" id="ARBA00022801"/>
    </source>
</evidence>